<evidence type="ECO:0000313" key="3">
    <source>
        <dbReference type="Proteomes" id="UP000838756"/>
    </source>
</evidence>
<feature type="transmembrane region" description="Helical" evidence="1">
    <location>
        <begin position="176"/>
        <end position="195"/>
    </location>
</feature>
<gene>
    <name evidence="2" type="primary">jg8792</name>
    <name evidence="2" type="ORF">PAEG_LOCUS19831</name>
</gene>
<dbReference type="OrthoDB" id="6904667at2759"/>
<proteinExistence type="predicted"/>
<protein>
    <submittedName>
        <fullName evidence="2">Jg8792 protein</fullName>
    </submittedName>
</protein>
<keyword evidence="1" id="KW-0472">Membrane</keyword>
<keyword evidence="3" id="KW-1185">Reference proteome</keyword>
<keyword evidence="1" id="KW-0812">Transmembrane</keyword>
<evidence type="ECO:0000256" key="1">
    <source>
        <dbReference type="SAM" id="Phobius"/>
    </source>
</evidence>
<organism evidence="2 3">
    <name type="scientific">Pararge aegeria aegeria</name>
    <dbReference type="NCBI Taxonomy" id="348720"/>
    <lineage>
        <taxon>Eukaryota</taxon>
        <taxon>Metazoa</taxon>
        <taxon>Ecdysozoa</taxon>
        <taxon>Arthropoda</taxon>
        <taxon>Hexapoda</taxon>
        <taxon>Insecta</taxon>
        <taxon>Pterygota</taxon>
        <taxon>Neoptera</taxon>
        <taxon>Endopterygota</taxon>
        <taxon>Lepidoptera</taxon>
        <taxon>Glossata</taxon>
        <taxon>Ditrysia</taxon>
        <taxon>Papilionoidea</taxon>
        <taxon>Nymphalidae</taxon>
        <taxon>Satyrinae</taxon>
        <taxon>Satyrini</taxon>
        <taxon>Parargina</taxon>
        <taxon>Pararge</taxon>
    </lineage>
</organism>
<reference evidence="2" key="1">
    <citation type="submission" date="2022-03" db="EMBL/GenBank/DDBJ databases">
        <authorList>
            <person name="Lindestad O."/>
        </authorList>
    </citation>
    <scope>NUCLEOTIDE SEQUENCE</scope>
</reference>
<name>A0A8S4S0B9_9NEOP</name>
<comment type="caution">
    <text evidence="2">The sequence shown here is derived from an EMBL/GenBank/DDBJ whole genome shotgun (WGS) entry which is preliminary data.</text>
</comment>
<keyword evidence="1" id="KW-1133">Transmembrane helix</keyword>
<dbReference type="PANTHER" id="PTHR47027:SF30">
    <property type="entry name" value="THAP-TYPE DOMAIN-CONTAINING PROTEIN"/>
    <property type="match status" value="1"/>
</dbReference>
<accession>A0A8S4S0B9</accession>
<dbReference type="Proteomes" id="UP000838756">
    <property type="component" value="Unassembled WGS sequence"/>
</dbReference>
<feature type="transmembrane region" description="Helical" evidence="1">
    <location>
        <begin position="129"/>
        <end position="147"/>
    </location>
</feature>
<evidence type="ECO:0000313" key="2">
    <source>
        <dbReference type="EMBL" id="CAH2243733.1"/>
    </source>
</evidence>
<sequence>MRVKWQDKITNSEILRRSSMDGMEALILKGQLRWCGHLTRMNDTRLPKAVIYSELSNGKRKSGGQYLRFKDVLKRNLTSCNIPWSNWERIAAQRSKWRKLISEKCKTFEMKRLEHIDSKRYNKKIRPKLPIRIVIITAVNFTAGRAIESLKLNLATLVISVHTRYDKAKVSPLTDTSWRTSSIYTIIGLFYKVTFKKNFELFKRHQ</sequence>
<dbReference type="PANTHER" id="PTHR47027">
    <property type="entry name" value="REVERSE TRANSCRIPTASE DOMAIN-CONTAINING PROTEIN"/>
    <property type="match status" value="1"/>
</dbReference>
<dbReference type="AlphaFoldDB" id="A0A8S4S0B9"/>
<dbReference type="EMBL" id="CAKXAJ010025764">
    <property type="protein sequence ID" value="CAH2243733.1"/>
    <property type="molecule type" value="Genomic_DNA"/>
</dbReference>